<sequence>MADGFLGYPTSLMLDFVVCALVLIVPLLLFSIYLVKIKHNYLLHRNMQILLGVTLLAAVAAFEIDMRLQGGIEEILKKRATPLTAAQLSFFWKVMYVHLFFAITTVPLWATTLILAWKRFPSPPVPSEHSGLHKPLAWLSTIDITMTSVTGLAVYYYGFMV</sequence>
<gene>
    <name evidence="2" type="ORF">Mal52_39890</name>
</gene>
<feature type="transmembrane region" description="Helical" evidence="1">
    <location>
        <begin position="136"/>
        <end position="158"/>
    </location>
</feature>
<evidence type="ECO:0000313" key="2">
    <source>
        <dbReference type="EMBL" id="QDU45495.1"/>
    </source>
</evidence>
<keyword evidence="1" id="KW-0812">Transmembrane</keyword>
<name>A0A517ZSV0_9PLAN</name>
<dbReference type="RefSeq" id="WP_145377936.1">
    <property type="nucleotide sequence ID" value="NZ_CP036276.1"/>
</dbReference>
<feature type="transmembrane region" description="Helical" evidence="1">
    <location>
        <begin position="12"/>
        <end position="35"/>
    </location>
</feature>
<dbReference type="Pfam" id="PF04238">
    <property type="entry name" value="DUF420"/>
    <property type="match status" value="1"/>
</dbReference>
<keyword evidence="1" id="KW-1133">Transmembrane helix</keyword>
<dbReference type="KEGG" id="sdyn:Mal52_39890"/>
<accession>A0A517ZSV0</accession>
<dbReference type="InterPro" id="IPR007352">
    <property type="entry name" value="DUF420"/>
</dbReference>
<organism evidence="2 3">
    <name type="scientific">Symmachiella dynata</name>
    <dbReference type="NCBI Taxonomy" id="2527995"/>
    <lineage>
        <taxon>Bacteria</taxon>
        <taxon>Pseudomonadati</taxon>
        <taxon>Planctomycetota</taxon>
        <taxon>Planctomycetia</taxon>
        <taxon>Planctomycetales</taxon>
        <taxon>Planctomycetaceae</taxon>
        <taxon>Symmachiella</taxon>
    </lineage>
</organism>
<dbReference type="Proteomes" id="UP000319383">
    <property type="component" value="Chromosome"/>
</dbReference>
<reference evidence="2 3" key="1">
    <citation type="submission" date="2019-02" db="EMBL/GenBank/DDBJ databases">
        <title>Deep-cultivation of Planctomycetes and their phenomic and genomic characterization uncovers novel biology.</title>
        <authorList>
            <person name="Wiegand S."/>
            <person name="Jogler M."/>
            <person name="Boedeker C."/>
            <person name="Pinto D."/>
            <person name="Vollmers J."/>
            <person name="Rivas-Marin E."/>
            <person name="Kohn T."/>
            <person name="Peeters S.H."/>
            <person name="Heuer A."/>
            <person name="Rast P."/>
            <person name="Oberbeckmann S."/>
            <person name="Bunk B."/>
            <person name="Jeske O."/>
            <person name="Meyerdierks A."/>
            <person name="Storesund J.E."/>
            <person name="Kallscheuer N."/>
            <person name="Luecker S."/>
            <person name="Lage O.M."/>
            <person name="Pohl T."/>
            <person name="Merkel B.J."/>
            <person name="Hornburger P."/>
            <person name="Mueller R.-W."/>
            <person name="Bruemmer F."/>
            <person name="Labrenz M."/>
            <person name="Spormann A.M."/>
            <person name="Op den Camp H."/>
            <person name="Overmann J."/>
            <person name="Amann R."/>
            <person name="Jetten M.S.M."/>
            <person name="Mascher T."/>
            <person name="Medema M.H."/>
            <person name="Devos D.P."/>
            <person name="Kaster A.-K."/>
            <person name="Ovreas L."/>
            <person name="Rohde M."/>
            <person name="Galperin M.Y."/>
            <person name="Jogler C."/>
        </authorList>
    </citation>
    <scope>NUCLEOTIDE SEQUENCE [LARGE SCALE GENOMIC DNA]</scope>
    <source>
        <strain evidence="2 3">Mal52</strain>
    </source>
</reference>
<evidence type="ECO:0000256" key="1">
    <source>
        <dbReference type="SAM" id="Phobius"/>
    </source>
</evidence>
<evidence type="ECO:0000313" key="3">
    <source>
        <dbReference type="Proteomes" id="UP000319383"/>
    </source>
</evidence>
<evidence type="ECO:0008006" key="4">
    <source>
        <dbReference type="Google" id="ProtNLM"/>
    </source>
</evidence>
<keyword evidence="1" id="KW-0472">Membrane</keyword>
<dbReference type="AlphaFoldDB" id="A0A517ZSV0"/>
<proteinExistence type="predicted"/>
<protein>
    <recommendedName>
        <fullName evidence="4">DUF420 domain-containing protein</fullName>
    </recommendedName>
</protein>
<feature type="transmembrane region" description="Helical" evidence="1">
    <location>
        <begin position="95"/>
        <end position="116"/>
    </location>
</feature>
<dbReference type="EMBL" id="CP036276">
    <property type="protein sequence ID" value="QDU45495.1"/>
    <property type="molecule type" value="Genomic_DNA"/>
</dbReference>
<keyword evidence="3" id="KW-1185">Reference proteome</keyword>